<dbReference type="PANTHER" id="PTHR34222:SF99">
    <property type="entry name" value="PROTEIN, PUTATIVE-RELATED"/>
    <property type="match status" value="1"/>
</dbReference>
<gene>
    <name evidence="1" type="ORF">Scaly_2186600</name>
</gene>
<accession>A0AAW2MP43</accession>
<comment type="caution">
    <text evidence="1">The sequence shown here is derived from an EMBL/GenBank/DDBJ whole genome shotgun (WGS) entry which is preliminary data.</text>
</comment>
<evidence type="ECO:0000313" key="1">
    <source>
        <dbReference type="EMBL" id="KAL0332851.1"/>
    </source>
</evidence>
<name>A0AAW2MP43_9LAMI</name>
<reference evidence="1" key="2">
    <citation type="journal article" date="2024" name="Plant">
        <title>Genomic evolution and insights into agronomic trait innovations of Sesamum species.</title>
        <authorList>
            <person name="Miao H."/>
            <person name="Wang L."/>
            <person name="Qu L."/>
            <person name="Liu H."/>
            <person name="Sun Y."/>
            <person name="Le M."/>
            <person name="Wang Q."/>
            <person name="Wei S."/>
            <person name="Zheng Y."/>
            <person name="Lin W."/>
            <person name="Duan Y."/>
            <person name="Cao H."/>
            <person name="Xiong S."/>
            <person name="Wang X."/>
            <person name="Wei L."/>
            <person name="Li C."/>
            <person name="Ma Q."/>
            <person name="Ju M."/>
            <person name="Zhao R."/>
            <person name="Li G."/>
            <person name="Mu C."/>
            <person name="Tian Q."/>
            <person name="Mei H."/>
            <person name="Zhang T."/>
            <person name="Gao T."/>
            <person name="Zhang H."/>
        </authorList>
    </citation>
    <scope>NUCLEOTIDE SEQUENCE</scope>
    <source>
        <strain evidence="1">KEN8</strain>
    </source>
</reference>
<proteinExistence type="predicted"/>
<organism evidence="1">
    <name type="scientific">Sesamum calycinum</name>
    <dbReference type="NCBI Taxonomy" id="2727403"/>
    <lineage>
        <taxon>Eukaryota</taxon>
        <taxon>Viridiplantae</taxon>
        <taxon>Streptophyta</taxon>
        <taxon>Embryophyta</taxon>
        <taxon>Tracheophyta</taxon>
        <taxon>Spermatophyta</taxon>
        <taxon>Magnoliopsida</taxon>
        <taxon>eudicotyledons</taxon>
        <taxon>Gunneridae</taxon>
        <taxon>Pentapetalae</taxon>
        <taxon>asterids</taxon>
        <taxon>lamiids</taxon>
        <taxon>Lamiales</taxon>
        <taxon>Pedaliaceae</taxon>
        <taxon>Sesamum</taxon>
    </lineage>
</organism>
<reference evidence="1" key="1">
    <citation type="submission" date="2020-06" db="EMBL/GenBank/DDBJ databases">
        <authorList>
            <person name="Li T."/>
            <person name="Hu X."/>
            <person name="Zhang T."/>
            <person name="Song X."/>
            <person name="Zhang H."/>
            <person name="Dai N."/>
            <person name="Sheng W."/>
            <person name="Hou X."/>
            <person name="Wei L."/>
        </authorList>
    </citation>
    <scope>NUCLEOTIDE SEQUENCE</scope>
    <source>
        <strain evidence="1">KEN8</strain>
        <tissue evidence="1">Leaf</tissue>
    </source>
</reference>
<sequence length="154" mass="17727">MAPKKGAKLPAAAKKKVEMLNFILLQLVLKKRMKWRRVDLMVTSWLWNSISKEIVEAFMYGDLSLTAYWTKVKKLWNELNCLAPMPKCTCGGCTCGINKSITELNVSTQLMQFLMGIHDVFDSERSQVLMMDPLPDIEKAFSMFLPLKNRDLFM</sequence>
<dbReference type="AlphaFoldDB" id="A0AAW2MP43"/>
<protein>
    <submittedName>
        <fullName evidence="1">Uncharacterized protein</fullName>
    </submittedName>
</protein>
<dbReference type="PANTHER" id="PTHR34222">
    <property type="entry name" value="GAG_PRE-INTEGRS DOMAIN-CONTAINING PROTEIN"/>
    <property type="match status" value="1"/>
</dbReference>
<dbReference type="EMBL" id="JACGWM010000013">
    <property type="protein sequence ID" value="KAL0332851.1"/>
    <property type="molecule type" value="Genomic_DNA"/>
</dbReference>